<dbReference type="PROSITE" id="PS50068">
    <property type="entry name" value="LDLRA_2"/>
    <property type="match status" value="1"/>
</dbReference>
<dbReference type="CDD" id="cd00112">
    <property type="entry name" value="LDLa"/>
    <property type="match status" value="1"/>
</dbReference>
<reference evidence="3" key="2">
    <citation type="submission" date="2020-11" db="EMBL/GenBank/DDBJ databases">
        <authorList>
            <person name="McCartney M.A."/>
            <person name="Auch B."/>
            <person name="Kono T."/>
            <person name="Mallez S."/>
            <person name="Becker A."/>
            <person name="Gohl D.M."/>
            <person name="Silverstein K.A.T."/>
            <person name="Koren S."/>
            <person name="Bechman K.B."/>
            <person name="Herman A."/>
            <person name="Abrahante J.E."/>
            <person name="Garbe J."/>
        </authorList>
    </citation>
    <scope>NUCLEOTIDE SEQUENCE</scope>
    <source>
        <strain evidence="3">Duluth1</strain>
        <tissue evidence="3">Whole animal</tissue>
    </source>
</reference>
<reference evidence="3" key="1">
    <citation type="journal article" date="2019" name="bioRxiv">
        <title>The Genome of the Zebra Mussel, Dreissena polymorpha: A Resource for Invasive Species Research.</title>
        <authorList>
            <person name="McCartney M.A."/>
            <person name="Auch B."/>
            <person name="Kono T."/>
            <person name="Mallez S."/>
            <person name="Zhang Y."/>
            <person name="Obille A."/>
            <person name="Becker A."/>
            <person name="Abrahante J.E."/>
            <person name="Garbe J."/>
            <person name="Badalamenti J.P."/>
            <person name="Herman A."/>
            <person name="Mangelson H."/>
            <person name="Liachko I."/>
            <person name="Sullivan S."/>
            <person name="Sone E.D."/>
            <person name="Koren S."/>
            <person name="Silverstein K.A.T."/>
            <person name="Beckman K.B."/>
            <person name="Gohl D.M."/>
        </authorList>
    </citation>
    <scope>NUCLEOTIDE SEQUENCE</scope>
    <source>
        <strain evidence="3">Duluth1</strain>
        <tissue evidence="3">Whole animal</tissue>
    </source>
</reference>
<gene>
    <name evidence="3" type="ORF">DPMN_193194</name>
</gene>
<protein>
    <submittedName>
        <fullName evidence="3">Uncharacterized protein</fullName>
    </submittedName>
</protein>
<dbReference type="Proteomes" id="UP000828390">
    <property type="component" value="Unassembled WGS sequence"/>
</dbReference>
<evidence type="ECO:0000313" key="3">
    <source>
        <dbReference type="EMBL" id="KAH3691245.1"/>
    </source>
</evidence>
<comment type="caution">
    <text evidence="2">Lacks conserved residue(s) required for the propagation of feature annotation.</text>
</comment>
<keyword evidence="4" id="KW-1185">Reference proteome</keyword>
<proteinExistence type="predicted"/>
<dbReference type="InterPro" id="IPR002172">
    <property type="entry name" value="LDrepeatLR_classA_rpt"/>
</dbReference>
<dbReference type="Gene3D" id="4.10.400.10">
    <property type="entry name" value="Low-density Lipoprotein Receptor"/>
    <property type="match status" value="1"/>
</dbReference>
<sequence>MSFCRSVGPSTRWFPDDNSRTLGARIMKLHRYIDHDSKMTPIDFQVTRSKVKVTISFILSVEECCLGRKLLCKSEPVPAAWGRPTGPKLIPSSQICDGKTDCPLGEDESCSKCGDPPKITSGFRTDNQTFYPAGTVV</sequence>
<evidence type="ECO:0000313" key="4">
    <source>
        <dbReference type="Proteomes" id="UP000828390"/>
    </source>
</evidence>
<feature type="non-terminal residue" evidence="3">
    <location>
        <position position="137"/>
    </location>
</feature>
<accession>A0A9D3Y1G7</accession>
<evidence type="ECO:0000256" key="1">
    <source>
        <dbReference type="ARBA" id="ARBA00023157"/>
    </source>
</evidence>
<comment type="caution">
    <text evidence="3">The sequence shown here is derived from an EMBL/GenBank/DDBJ whole genome shotgun (WGS) entry which is preliminary data.</text>
</comment>
<dbReference type="AlphaFoldDB" id="A0A9D3Y1G7"/>
<keyword evidence="1" id="KW-1015">Disulfide bond</keyword>
<name>A0A9D3Y1G7_DREPO</name>
<evidence type="ECO:0000256" key="2">
    <source>
        <dbReference type="PROSITE-ProRule" id="PRU00124"/>
    </source>
</evidence>
<dbReference type="InterPro" id="IPR036055">
    <property type="entry name" value="LDL_receptor-like_sf"/>
</dbReference>
<organism evidence="3 4">
    <name type="scientific">Dreissena polymorpha</name>
    <name type="common">Zebra mussel</name>
    <name type="synonym">Mytilus polymorpha</name>
    <dbReference type="NCBI Taxonomy" id="45954"/>
    <lineage>
        <taxon>Eukaryota</taxon>
        <taxon>Metazoa</taxon>
        <taxon>Spiralia</taxon>
        <taxon>Lophotrochozoa</taxon>
        <taxon>Mollusca</taxon>
        <taxon>Bivalvia</taxon>
        <taxon>Autobranchia</taxon>
        <taxon>Heteroconchia</taxon>
        <taxon>Euheterodonta</taxon>
        <taxon>Imparidentia</taxon>
        <taxon>Neoheterodontei</taxon>
        <taxon>Myida</taxon>
        <taxon>Dreissenoidea</taxon>
        <taxon>Dreissenidae</taxon>
        <taxon>Dreissena</taxon>
    </lineage>
</organism>
<dbReference type="EMBL" id="JAIWYP010000041">
    <property type="protein sequence ID" value="KAH3691245.1"/>
    <property type="molecule type" value="Genomic_DNA"/>
</dbReference>